<accession>A0A1Q9GJ92</accession>
<gene>
    <name evidence="1" type="ORF">BIT28_14055</name>
</gene>
<dbReference type="OrthoDB" id="5347938at2"/>
<organism evidence="1 2">
    <name type="scientific">Photobacterium proteolyticum</name>
    <dbReference type="NCBI Taxonomy" id="1903952"/>
    <lineage>
        <taxon>Bacteria</taxon>
        <taxon>Pseudomonadati</taxon>
        <taxon>Pseudomonadota</taxon>
        <taxon>Gammaproteobacteria</taxon>
        <taxon>Vibrionales</taxon>
        <taxon>Vibrionaceae</taxon>
        <taxon>Photobacterium</taxon>
    </lineage>
</organism>
<dbReference type="Pfam" id="PF08020">
    <property type="entry name" value="DUF1706"/>
    <property type="match status" value="1"/>
</dbReference>
<dbReference type="PANTHER" id="PTHR40658:SF3">
    <property type="entry name" value="CLBS_DFSB FAMILY FOUR-HELIX BUNDLE PROTEIN"/>
    <property type="match status" value="1"/>
</dbReference>
<dbReference type="InterPro" id="IPR012550">
    <property type="entry name" value="DUF1706"/>
</dbReference>
<dbReference type="AlphaFoldDB" id="A0A1Q9GJ92"/>
<dbReference type="Gene3D" id="1.20.120.450">
    <property type="entry name" value="dinb family like domain"/>
    <property type="match status" value="1"/>
</dbReference>
<dbReference type="STRING" id="1903952.BIT28_14055"/>
<dbReference type="InterPro" id="IPR034660">
    <property type="entry name" value="DinB/YfiT-like"/>
</dbReference>
<reference evidence="1 2" key="1">
    <citation type="submission" date="2016-09" db="EMBL/GenBank/DDBJ databases">
        <title>Photobacterium proteolyticum sp. nov. a protease producing bacterium isolated from ocean sediments of Laizhou Bay.</title>
        <authorList>
            <person name="Li Y."/>
        </authorList>
    </citation>
    <scope>NUCLEOTIDE SEQUENCE [LARGE SCALE GENOMIC DNA]</scope>
    <source>
        <strain evidence="1 2">13-12</strain>
    </source>
</reference>
<dbReference type="Proteomes" id="UP000186905">
    <property type="component" value="Unassembled WGS sequence"/>
</dbReference>
<evidence type="ECO:0000313" key="1">
    <source>
        <dbReference type="EMBL" id="OLQ74532.1"/>
    </source>
</evidence>
<dbReference type="PANTHER" id="PTHR40658">
    <property type="match status" value="1"/>
</dbReference>
<dbReference type="PIRSF" id="PIRSF031551">
    <property type="entry name" value="DUF1706"/>
    <property type="match status" value="1"/>
</dbReference>
<dbReference type="RefSeq" id="WP_075765623.1">
    <property type="nucleotide sequence ID" value="NZ_MJIL01000083.1"/>
</dbReference>
<name>A0A1Q9GJ92_9GAMM</name>
<evidence type="ECO:0000313" key="2">
    <source>
        <dbReference type="Proteomes" id="UP000186905"/>
    </source>
</evidence>
<comment type="caution">
    <text evidence="1">The sequence shown here is derived from an EMBL/GenBank/DDBJ whole genome shotgun (WGS) entry which is preliminary data.</text>
</comment>
<evidence type="ECO:0008006" key="3">
    <source>
        <dbReference type="Google" id="ProtNLM"/>
    </source>
</evidence>
<protein>
    <recommendedName>
        <fullName evidence="3">ClbS/DfsB family four-helix bundle protein</fullName>
    </recommendedName>
</protein>
<dbReference type="EMBL" id="MJIL01000083">
    <property type="protein sequence ID" value="OLQ74532.1"/>
    <property type="molecule type" value="Genomic_DNA"/>
</dbReference>
<proteinExistence type="predicted"/>
<sequence>MTSVPQNKNELINAITLASSKLIEDYRSIPVELSRTHGIEGNVKDTTISVCDTLAYLIGWGKLVLKWHSLKSQGKHVDFPETGYKWNQLGLLAQSFQHDYKDWDYQSLQREFAKVTQEILVLVKSIDEQALYGVPWYDKWTLGRMIQFNTSSPMKNVRTKVRRFKKTHGIK</sequence>
<keyword evidence="2" id="KW-1185">Reference proteome</keyword>